<dbReference type="OrthoDB" id="1844152at2759"/>
<gene>
    <name evidence="12" type="ORF">PgNI_12438</name>
</gene>
<dbReference type="KEGG" id="pgri:PgNI_12438"/>
<accession>A0A6P8AMC4</accession>
<comment type="similarity">
    <text evidence="2 9">Belongs to the cytochrome P450 family.</text>
</comment>
<sequence length="497" mass="56180">MSFSSSNTTQQLLGNQDASSILTLYISSLVAGFLFSVSIYMNRDPYPQLPRIGPKGLARLTWLTQKLDFILNAKERLMKGSKQYPDRPYKIFTDMGDVVVVPPSYMEELKMVPTLDFMAAGGDDMHSYIPGFHVFDLEPQFMKALVKNLTKVPGKYEFSHDDVSLLVTRMDSCVFLGEELSKDPAWYKAAADFIHAAFATAYFIGLFPRNLRWYISWFFPPTYLVRQRLNKCKAVLQSYLDKRTAVKAAAAARGEPCPYNGAVEWFEKECSPDHNPAYYQIALNFVAVHTTSDLLFQTLIDIAQHPEVIDPLRKELMEVLRSDGLTKVGLQKLKLMDSCLKESQRRRPVATAFFRRLAMSDIKLSNGLVIKKGTKIVADAGCMQNPSLWENPTEWDPYRFLRMRSVPGQETSANLVTATQAHFGFGYGLHVCPGRFFAASTLKVALAHLLLKYDLTFPQGQRNLKSIVVGQHHMAHPKTRILIASRKPEIDIDCLPV</sequence>
<evidence type="ECO:0000256" key="2">
    <source>
        <dbReference type="ARBA" id="ARBA00010617"/>
    </source>
</evidence>
<name>A0A6P8AMC4_PYRGI</name>
<dbReference type="GO" id="GO:0004497">
    <property type="term" value="F:monooxygenase activity"/>
    <property type="evidence" value="ECO:0007669"/>
    <property type="project" value="UniProtKB-KW"/>
</dbReference>
<evidence type="ECO:0000313" key="11">
    <source>
        <dbReference type="Proteomes" id="UP000515153"/>
    </source>
</evidence>
<evidence type="ECO:0000256" key="9">
    <source>
        <dbReference type="RuleBase" id="RU000461"/>
    </source>
</evidence>
<dbReference type="GO" id="GO:0005506">
    <property type="term" value="F:iron ion binding"/>
    <property type="evidence" value="ECO:0007669"/>
    <property type="project" value="InterPro"/>
</dbReference>
<dbReference type="RefSeq" id="XP_030976044.1">
    <property type="nucleotide sequence ID" value="XM_031132387.1"/>
</dbReference>
<organism evidence="11 12">
    <name type="scientific">Pyricularia grisea</name>
    <name type="common">Crabgrass-specific blast fungus</name>
    <name type="synonym">Magnaporthe grisea</name>
    <dbReference type="NCBI Taxonomy" id="148305"/>
    <lineage>
        <taxon>Eukaryota</taxon>
        <taxon>Fungi</taxon>
        <taxon>Dikarya</taxon>
        <taxon>Ascomycota</taxon>
        <taxon>Pezizomycotina</taxon>
        <taxon>Sordariomycetes</taxon>
        <taxon>Sordariomycetidae</taxon>
        <taxon>Magnaporthales</taxon>
        <taxon>Pyriculariaceae</taxon>
        <taxon>Pyricularia</taxon>
    </lineage>
</organism>
<reference evidence="12" key="1">
    <citation type="journal article" date="2019" name="Mol. Biol. Evol.">
        <title>Blast fungal genomes show frequent chromosomal changes, gene gains and losses, and effector gene turnover.</title>
        <authorList>
            <person name="Gomez Luciano L.B."/>
            <person name="Jason Tsai I."/>
            <person name="Chuma I."/>
            <person name="Tosa Y."/>
            <person name="Chen Y.H."/>
            <person name="Li J.Y."/>
            <person name="Li M.Y."/>
            <person name="Jade Lu M.Y."/>
            <person name="Nakayashiki H."/>
            <person name="Li W.H."/>
        </authorList>
    </citation>
    <scope>NUCLEOTIDE SEQUENCE</scope>
    <source>
        <strain evidence="12">NI907</strain>
    </source>
</reference>
<reference evidence="12" key="2">
    <citation type="submission" date="2019-10" db="EMBL/GenBank/DDBJ databases">
        <authorList>
            <consortium name="NCBI Genome Project"/>
        </authorList>
    </citation>
    <scope>NUCLEOTIDE SEQUENCE</scope>
    <source>
        <strain evidence="12">NI907</strain>
    </source>
</reference>
<evidence type="ECO:0000313" key="12">
    <source>
        <dbReference type="RefSeq" id="XP_030976044.1"/>
    </source>
</evidence>
<feature type="transmembrane region" description="Helical" evidence="10">
    <location>
        <begin position="20"/>
        <end position="41"/>
    </location>
</feature>
<evidence type="ECO:0000256" key="1">
    <source>
        <dbReference type="ARBA" id="ARBA00001971"/>
    </source>
</evidence>
<keyword evidence="10" id="KW-0472">Membrane</keyword>
<reference evidence="12" key="3">
    <citation type="submission" date="2025-08" db="UniProtKB">
        <authorList>
            <consortium name="RefSeq"/>
        </authorList>
    </citation>
    <scope>IDENTIFICATION</scope>
    <source>
        <strain evidence="12">NI907</strain>
    </source>
</reference>
<evidence type="ECO:0000256" key="8">
    <source>
        <dbReference type="PIRSR" id="PIRSR602401-1"/>
    </source>
</evidence>
<dbReference type="SUPFAM" id="SSF48264">
    <property type="entry name" value="Cytochrome P450"/>
    <property type="match status" value="1"/>
</dbReference>
<keyword evidence="10" id="KW-1133">Transmembrane helix</keyword>
<dbReference type="InterPro" id="IPR002401">
    <property type="entry name" value="Cyt_P450_E_grp-I"/>
</dbReference>
<dbReference type="InterPro" id="IPR017972">
    <property type="entry name" value="Cyt_P450_CS"/>
</dbReference>
<dbReference type="PROSITE" id="PS00086">
    <property type="entry name" value="CYTOCHROME_P450"/>
    <property type="match status" value="1"/>
</dbReference>
<keyword evidence="4 8" id="KW-0479">Metal-binding</keyword>
<proteinExistence type="inferred from homology"/>
<keyword evidence="10" id="KW-0812">Transmembrane</keyword>
<dbReference type="GeneID" id="41967290"/>
<evidence type="ECO:0000256" key="5">
    <source>
        <dbReference type="ARBA" id="ARBA00023002"/>
    </source>
</evidence>
<keyword evidence="11" id="KW-1185">Reference proteome</keyword>
<keyword evidence="6 8" id="KW-0408">Iron</keyword>
<evidence type="ECO:0000256" key="10">
    <source>
        <dbReference type="SAM" id="Phobius"/>
    </source>
</evidence>
<evidence type="ECO:0000256" key="4">
    <source>
        <dbReference type="ARBA" id="ARBA00022723"/>
    </source>
</evidence>
<keyword evidence="7 9" id="KW-0503">Monooxygenase</keyword>
<dbReference type="PANTHER" id="PTHR46206">
    <property type="entry name" value="CYTOCHROME P450"/>
    <property type="match status" value="1"/>
</dbReference>
<dbReference type="AlphaFoldDB" id="A0A6P8AMC4"/>
<comment type="cofactor">
    <cofactor evidence="1 8">
        <name>heme</name>
        <dbReference type="ChEBI" id="CHEBI:30413"/>
    </cofactor>
</comment>
<dbReference type="InterPro" id="IPR001128">
    <property type="entry name" value="Cyt_P450"/>
</dbReference>
<dbReference type="Gene3D" id="1.10.630.10">
    <property type="entry name" value="Cytochrome P450"/>
    <property type="match status" value="1"/>
</dbReference>
<keyword evidence="3 8" id="KW-0349">Heme</keyword>
<evidence type="ECO:0000256" key="3">
    <source>
        <dbReference type="ARBA" id="ARBA00022617"/>
    </source>
</evidence>
<evidence type="ECO:0000256" key="7">
    <source>
        <dbReference type="ARBA" id="ARBA00023033"/>
    </source>
</evidence>
<dbReference type="PANTHER" id="PTHR46206:SF2">
    <property type="entry name" value="CYTOCHROME P450 MONOOXYGENASE AUSG-RELATED"/>
    <property type="match status" value="1"/>
</dbReference>
<keyword evidence="5 9" id="KW-0560">Oxidoreductase</keyword>
<protein>
    <submittedName>
        <fullName evidence="12">Uncharacterized protein</fullName>
    </submittedName>
</protein>
<dbReference type="GO" id="GO:0020037">
    <property type="term" value="F:heme binding"/>
    <property type="evidence" value="ECO:0007669"/>
    <property type="project" value="InterPro"/>
</dbReference>
<feature type="binding site" description="axial binding residue" evidence="8">
    <location>
        <position position="432"/>
    </location>
    <ligand>
        <name>heme</name>
        <dbReference type="ChEBI" id="CHEBI:30413"/>
    </ligand>
    <ligandPart>
        <name>Fe</name>
        <dbReference type="ChEBI" id="CHEBI:18248"/>
    </ligandPart>
</feature>
<dbReference type="GO" id="GO:0016705">
    <property type="term" value="F:oxidoreductase activity, acting on paired donors, with incorporation or reduction of molecular oxygen"/>
    <property type="evidence" value="ECO:0007669"/>
    <property type="project" value="InterPro"/>
</dbReference>
<evidence type="ECO:0000256" key="6">
    <source>
        <dbReference type="ARBA" id="ARBA00023004"/>
    </source>
</evidence>
<dbReference type="CDD" id="cd11041">
    <property type="entry name" value="CYP503A1-like"/>
    <property type="match status" value="1"/>
</dbReference>
<dbReference type="Pfam" id="PF00067">
    <property type="entry name" value="p450"/>
    <property type="match status" value="1"/>
</dbReference>
<dbReference type="PRINTS" id="PR00463">
    <property type="entry name" value="EP450I"/>
</dbReference>
<dbReference type="Proteomes" id="UP000515153">
    <property type="component" value="Unplaced"/>
</dbReference>
<dbReference type="InterPro" id="IPR036396">
    <property type="entry name" value="Cyt_P450_sf"/>
</dbReference>